<evidence type="ECO:0000256" key="1">
    <source>
        <dbReference type="ARBA" id="ARBA00023002"/>
    </source>
</evidence>
<dbReference type="GO" id="GO:0005737">
    <property type="term" value="C:cytoplasm"/>
    <property type="evidence" value="ECO:0007669"/>
    <property type="project" value="TreeGrafter"/>
</dbReference>
<evidence type="ECO:0000259" key="2">
    <source>
        <dbReference type="Pfam" id="PF01266"/>
    </source>
</evidence>
<name>A0A2A6FAL3_9HYPH</name>
<dbReference type="PANTHER" id="PTHR13847:SF289">
    <property type="entry name" value="GLYCINE OXIDASE"/>
    <property type="match status" value="1"/>
</dbReference>
<dbReference type="EMBL" id="NWQG01000168">
    <property type="protein sequence ID" value="PDQ18783.1"/>
    <property type="molecule type" value="Genomic_DNA"/>
</dbReference>
<organism evidence="3 4">
    <name type="scientific">Mesorhizobium sanjuanii</name>
    <dbReference type="NCBI Taxonomy" id="2037900"/>
    <lineage>
        <taxon>Bacteria</taxon>
        <taxon>Pseudomonadati</taxon>
        <taxon>Pseudomonadota</taxon>
        <taxon>Alphaproteobacteria</taxon>
        <taxon>Hyphomicrobiales</taxon>
        <taxon>Phyllobacteriaceae</taxon>
        <taxon>Mesorhizobium</taxon>
    </lineage>
</organism>
<dbReference type="GO" id="GO:0016491">
    <property type="term" value="F:oxidoreductase activity"/>
    <property type="evidence" value="ECO:0007669"/>
    <property type="project" value="UniProtKB-KW"/>
</dbReference>
<dbReference type="InterPro" id="IPR036188">
    <property type="entry name" value="FAD/NAD-bd_sf"/>
</dbReference>
<sequence>MSKNIIVIGAGIVGASIAWHLAKAGAEVTVIADSAAGGVATPNSFAWINASWGNPEIYFRLRTRSMAEWSRLARDVPGLPLAWCGGLCWDLPAAKLEAYASEHSAWGYGMERVDRARAARIEPNLAELPDFALYVPGEGVAEPVAATRALLTDAERRGARILAGAAVTALAQTNGGVVGVDTSS</sequence>
<dbReference type="Proteomes" id="UP000219182">
    <property type="component" value="Unassembled WGS sequence"/>
</dbReference>
<keyword evidence="1" id="KW-0560">Oxidoreductase</keyword>
<dbReference type="AlphaFoldDB" id="A0A2A6FAL3"/>
<feature type="non-terminal residue" evidence="3">
    <location>
        <position position="184"/>
    </location>
</feature>
<dbReference type="InterPro" id="IPR006076">
    <property type="entry name" value="FAD-dep_OxRdtase"/>
</dbReference>
<evidence type="ECO:0000313" key="4">
    <source>
        <dbReference type="Proteomes" id="UP000219182"/>
    </source>
</evidence>
<protein>
    <submittedName>
        <fullName evidence="3">D-amino-acid oxidase</fullName>
    </submittedName>
</protein>
<gene>
    <name evidence="3" type="ORF">CN311_22935</name>
</gene>
<evidence type="ECO:0000313" key="3">
    <source>
        <dbReference type="EMBL" id="PDQ18783.1"/>
    </source>
</evidence>
<dbReference type="Pfam" id="PF01266">
    <property type="entry name" value="DAO"/>
    <property type="match status" value="1"/>
</dbReference>
<reference evidence="3 4" key="1">
    <citation type="submission" date="2017-09" db="EMBL/GenBank/DDBJ databases">
        <title>Mesorhizobum sanjuanii sp. nov. isolated from nodules of Lotus tenuis in saline-alkaline lowlands of Flooding Pampa.</title>
        <authorList>
            <person name="Sannazzaro A.I."/>
            <person name="Torres Tejerizo G.A."/>
            <person name="Fontana F."/>
            <person name="Cumpa Velazquez L.M."/>
            <person name="Hansen L."/>
            <person name="Pistorio M."/>
            <person name="Estrella M.J."/>
        </authorList>
    </citation>
    <scope>NUCLEOTIDE SEQUENCE [LARGE SCALE GENOMIC DNA]</scope>
    <source>
        <strain evidence="3 4">BSA136</strain>
    </source>
</reference>
<keyword evidence="4" id="KW-1185">Reference proteome</keyword>
<comment type="caution">
    <text evidence="3">The sequence shown here is derived from an EMBL/GenBank/DDBJ whole genome shotgun (WGS) entry which is preliminary data.</text>
</comment>
<dbReference type="PANTHER" id="PTHR13847">
    <property type="entry name" value="SARCOSINE DEHYDROGENASE-RELATED"/>
    <property type="match status" value="1"/>
</dbReference>
<accession>A0A2A6FAL3</accession>
<proteinExistence type="predicted"/>
<dbReference type="SUPFAM" id="SSF51905">
    <property type="entry name" value="FAD/NAD(P)-binding domain"/>
    <property type="match status" value="1"/>
</dbReference>
<dbReference type="RefSeq" id="WP_133117240.1">
    <property type="nucleotide sequence ID" value="NZ_NWQG01000168.1"/>
</dbReference>
<feature type="domain" description="FAD dependent oxidoreductase" evidence="2">
    <location>
        <begin position="5"/>
        <end position="182"/>
    </location>
</feature>
<dbReference type="Gene3D" id="3.30.9.10">
    <property type="entry name" value="D-Amino Acid Oxidase, subunit A, domain 2"/>
    <property type="match status" value="1"/>
</dbReference>
<dbReference type="Gene3D" id="3.50.50.60">
    <property type="entry name" value="FAD/NAD(P)-binding domain"/>
    <property type="match status" value="1"/>
</dbReference>